<reference evidence="2 3" key="1">
    <citation type="journal article" date="2020" name="Nature">
        <title>Six reference-quality genomes reveal evolution of bat adaptations.</title>
        <authorList>
            <person name="Jebb D."/>
            <person name="Huang Z."/>
            <person name="Pippel M."/>
            <person name="Hughes G.M."/>
            <person name="Lavrichenko K."/>
            <person name="Devanna P."/>
            <person name="Winkler S."/>
            <person name="Jermiin L.S."/>
            <person name="Skirmuntt E.C."/>
            <person name="Katzourakis A."/>
            <person name="Burkitt-Gray L."/>
            <person name="Ray D.A."/>
            <person name="Sullivan K.A.M."/>
            <person name="Roscito J.G."/>
            <person name="Kirilenko B.M."/>
            <person name="Davalos L.M."/>
            <person name="Corthals A.P."/>
            <person name="Power M.L."/>
            <person name="Jones G."/>
            <person name="Ransome R.D."/>
            <person name="Dechmann D.K.N."/>
            <person name="Locatelli A.G."/>
            <person name="Puechmaille S.J."/>
            <person name="Fedrigo O."/>
            <person name="Jarvis E.D."/>
            <person name="Hiller M."/>
            <person name="Vernes S.C."/>
            <person name="Myers E.W."/>
            <person name="Teeling E.C."/>
        </authorList>
    </citation>
    <scope>NUCLEOTIDE SEQUENCE [LARGE SCALE GENOMIC DNA]</scope>
    <source>
        <strain evidence="2">MMolMol1</strain>
        <tissue evidence="2">Muscle</tissue>
    </source>
</reference>
<evidence type="ECO:0000313" key="2">
    <source>
        <dbReference type="EMBL" id="KAF6499998.1"/>
    </source>
</evidence>
<name>A0A7J8JTA8_MOLMO</name>
<accession>A0A7J8JTA8</accession>
<gene>
    <name evidence="2" type="ORF">HJG59_004850</name>
</gene>
<evidence type="ECO:0000313" key="3">
    <source>
        <dbReference type="Proteomes" id="UP000550707"/>
    </source>
</evidence>
<feature type="compositionally biased region" description="Gly residues" evidence="1">
    <location>
        <begin position="53"/>
        <end position="62"/>
    </location>
</feature>
<feature type="region of interest" description="Disordered" evidence="1">
    <location>
        <begin position="1"/>
        <end position="28"/>
    </location>
</feature>
<keyword evidence="3" id="KW-1185">Reference proteome</keyword>
<sequence length="78" mass="8018">MLCIWRGAPDWPEGPPSSGDLSSIQPTRGRHYCFQPDAPARGRTGLTQVCGGNQPGHVGGPGLAPSVSSVPFPGAANH</sequence>
<dbReference type="Proteomes" id="UP000550707">
    <property type="component" value="Unassembled WGS sequence"/>
</dbReference>
<feature type="region of interest" description="Disordered" evidence="1">
    <location>
        <begin position="51"/>
        <end position="78"/>
    </location>
</feature>
<proteinExistence type="predicted"/>
<organism evidence="2 3">
    <name type="scientific">Molossus molossus</name>
    <name type="common">Pallas' mastiff bat</name>
    <name type="synonym">Vespertilio molossus</name>
    <dbReference type="NCBI Taxonomy" id="27622"/>
    <lineage>
        <taxon>Eukaryota</taxon>
        <taxon>Metazoa</taxon>
        <taxon>Chordata</taxon>
        <taxon>Craniata</taxon>
        <taxon>Vertebrata</taxon>
        <taxon>Euteleostomi</taxon>
        <taxon>Mammalia</taxon>
        <taxon>Eutheria</taxon>
        <taxon>Laurasiatheria</taxon>
        <taxon>Chiroptera</taxon>
        <taxon>Yangochiroptera</taxon>
        <taxon>Molossidae</taxon>
        <taxon>Molossus</taxon>
    </lineage>
</organism>
<protein>
    <submittedName>
        <fullName evidence="2">Uncharacterized protein</fullName>
    </submittedName>
</protein>
<dbReference type="EMBL" id="JACASF010000001">
    <property type="protein sequence ID" value="KAF6499998.1"/>
    <property type="molecule type" value="Genomic_DNA"/>
</dbReference>
<dbReference type="AlphaFoldDB" id="A0A7J8JTA8"/>
<evidence type="ECO:0000256" key="1">
    <source>
        <dbReference type="SAM" id="MobiDB-lite"/>
    </source>
</evidence>
<dbReference type="InParanoid" id="A0A7J8JTA8"/>
<comment type="caution">
    <text evidence="2">The sequence shown here is derived from an EMBL/GenBank/DDBJ whole genome shotgun (WGS) entry which is preliminary data.</text>
</comment>